<feature type="region of interest" description="Disordered" evidence="1">
    <location>
        <begin position="1"/>
        <end position="27"/>
    </location>
</feature>
<keyword evidence="3" id="KW-1185">Reference proteome</keyword>
<reference evidence="2 3" key="1">
    <citation type="submission" date="2024-03" db="EMBL/GenBank/DDBJ databases">
        <title>High-quality draft genome sequence of Oceanobacter sp. wDCs-4.</title>
        <authorList>
            <person name="Dong C."/>
        </authorList>
    </citation>
    <scope>NUCLEOTIDE SEQUENCE [LARGE SCALE GENOMIC DNA]</scope>
    <source>
        <strain evidence="3">wDCs-4</strain>
    </source>
</reference>
<dbReference type="Proteomes" id="UP001620597">
    <property type="component" value="Unassembled WGS sequence"/>
</dbReference>
<dbReference type="EMBL" id="JBBKTX010000014">
    <property type="protein sequence ID" value="MFK4753243.1"/>
    <property type="molecule type" value="Genomic_DNA"/>
</dbReference>
<feature type="compositionally biased region" description="Polar residues" evidence="1">
    <location>
        <begin position="1"/>
        <end position="11"/>
    </location>
</feature>
<sequence>MNKQSNANTVSGAEIAASHQHNRQSGTGFYSTLTHMVLKQKRQRLALAK</sequence>
<name>A0ABW8NJU5_9GAMM</name>
<dbReference type="RefSeq" id="WP_416206308.1">
    <property type="nucleotide sequence ID" value="NZ_JBBKTX010000014.1"/>
</dbReference>
<evidence type="ECO:0000256" key="1">
    <source>
        <dbReference type="SAM" id="MobiDB-lite"/>
    </source>
</evidence>
<proteinExistence type="predicted"/>
<evidence type="ECO:0000313" key="3">
    <source>
        <dbReference type="Proteomes" id="UP001620597"/>
    </source>
</evidence>
<evidence type="ECO:0000313" key="2">
    <source>
        <dbReference type="EMBL" id="MFK4753243.1"/>
    </source>
</evidence>
<comment type="caution">
    <text evidence="2">The sequence shown here is derived from an EMBL/GenBank/DDBJ whole genome shotgun (WGS) entry which is preliminary data.</text>
</comment>
<accession>A0ABW8NJU5</accession>
<gene>
    <name evidence="2" type="ORF">WG929_12540</name>
</gene>
<organism evidence="2 3">
    <name type="scientific">Oceanobacter antarcticus</name>
    <dbReference type="NCBI Taxonomy" id="3133425"/>
    <lineage>
        <taxon>Bacteria</taxon>
        <taxon>Pseudomonadati</taxon>
        <taxon>Pseudomonadota</taxon>
        <taxon>Gammaproteobacteria</taxon>
        <taxon>Oceanospirillales</taxon>
        <taxon>Oceanospirillaceae</taxon>
        <taxon>Oceanobacter</taxon>
    </lineage>
</organism>
<protein>
    <submittedName>
        <fullName evidence="2">Uncharacterized protein</fullName>
    </submittedName>
</protein>